<comment type="caution">
    <text evidence="4">The sequence shown here is derived from an EMBL/GenBank/DDBJ whole genome shotgun (WGS) entry which is preliminary data.</text>
</comment>
<reference evidence="4 5" key="1">
    <citation type="journal article" date="2020" name="G3 (Bethesda)">
        <title>Improved Reference Genome for Cyclotella cryptica CCMP332, a Model for Cell Wall Morphogenesis, Salinity Adaptation, and Lipid Production in Diatoms (Bacillariophyta).</title>
        <authorList>
            <person name="Roberts W.R."/>
            <person name="Downey K.M."/>
            <person name="Ruck E.C."/>
            <person name="Traller J.C."/>
            <person name="Alverson A.J."/>
        </authorList>
    </citation>
    <scope>NUCLEOTIDE SEQUENCE [LARGE SCALE GENOMIC DNA]</scope>
    <source>
        <strain evidence="4 5">CCMP332</strain>
    </source>
</reference>
<keyword evidence="2" id="KW-1133">Transmembrane helix</keyword>
<evidence type="ECO:0000256" key="2">
    <source>
        <dbReference type="SAM" id="Phobius"/>
    </source>
</evidence>
<feature type="compositionally biased region" description="Basic and acidic residues" evidence="1">
    <location>
        <begin position="115"/>
        <end position="127"/>
    </location>
</feature>
<dbReference type="Proteomes" id="UP001516023">
    <property type="component" value="Unassembled WGS sequence"/>
</dbReference>
<feature type="chain" id="PRO_5044776283" evidence="3">
    <location>
        <begin position="18"/>
        <end position="371"/>
    </location>
</feature>
<protein>
    <submittedName>
        <fullName evidence="4">Uncharacterized protein</fullName>
    </submittedName>
</protein>
<organism evidence="4 5">
    <name type="scientific">Cyclotella cryptica</name>
    <dbReference type="NCBI Taxonomy" id="29204"/>
    <lineage>
        <taxon>Eukaryota</taxon>
        <taxon>Sar</taxon>
        <taxon>Stramenopiles</taxon>
        <taxon>Ochrophyta</taxon>
        <taxon>Bacillariophyta</taxon>
        <taxon>Coscinodiscophyceae</taxon>
        <taxon>Thalassiosirophycidae</taxon>
        <taxon>Stephanodiscales</taxon>
        <taxon>Stephanodiscaceae</taxon>
        <taxon>Cyclotella</taxon>
    </lineage>
</organism>
<dbReference type="EMBL" id="JABMIG020000101">
    <property type="protein sequence ID" value="KAL3792510.1"/>
    <property type="molecule type" value="Genomic_DNA"/>
</dbReference>
<keyword evidence="2" id="KW-0812">Transmembrane</keyword>
<feature type="compositionally biased region" description="Acidic residues" evidence="1">
    <location>
        <begin position="178"/>
        <end position="188"/>
    </location>
</feature>
<evidence type="ECO:0000313" key="4">
    <source>
        <dbReference type="EMBL" id="KAL3792510.1"/>
    </source>
</evidence>
<evidence type="ECO:0000313" key="5">
    <source>
        <dbReference type="Proteomes" id="UP001516023"/>
    </source>
</evidence>
<keyword evidence="2" id="KW-0472">Membrane</keyword>
<evidence type="ECO:0000256" key="1">
    <source>
        <dbReference type="SAM" id="MobiDB-lite"/>
    </source>
</evidence>
<feature type="signal peptide" evidence="3">
    <location>
        <begin position="1"/>
        <end position="17"/>
    </location>
</feature>
<sequence>MKSISVFVLACLRGSGGQCTSYNQINRRFGLTSHTSVKKFSSFPSFAIAQPACSISNYSTLARGGDISDAYDEGYEDEFSHLIASFESELFEIRREAEMETEVEMKKILGLVDKTPTRDDVEDMKAEPEDEQITQNEGMENSDDGNESDGTRTHSDPVQTSTTGPVIEVNENMPVDNEQFDDGEELTDENAGGNEQNKDVENVTVTLQDERTTDYSHEKQHDDISTVELHQRQQHSVVCEEILQHPVKSDRRSTNSVDIEVNINGINSRSKRKSKRSQKTKRKKTGVKSMKQRKIIPDSSQLSYRDQTNKSHGYGLSPLSITPQKDIRAIKRGFRYYLQTDLVRTLILFLATIALSILMQRARREMEAKGI</sequence>
<feature type="transmembrane region" description="Helical" evidence="2">
    <location>
        <begin position="342"/>
        <end position="359"/>
    </location>
</feature>
<dbReference type="AlphaFoldDB" id="A0ABD3Q2P3"/>
<accession>A0ABD3Q2P3</accession>
<name>A0ABD3Q2P3_9STRA</name>
<feature type="region of interest" description="Disordered" evidence="1">
    <location>
        <begin position="249"/>
        <end position="293"/>
    </location>
</feature>
<gene>
    <name evidence="4" type="ORF">HJC23_008432</name>
</gene>
<keyword evidence="3" id="KW-0732">Signal</keyword>
<proteinExistence type="predicted"/>
<feature type="compositionally biased region" description="Basic residues" evidence="1">
    <location>
        <begin position="269"/>
        <end position="293"/>
    </location>
</feature>
<keyword evidence="5" id="KW-1185">Reference proteome</keyword>
<feature type="region of interest" description="Disordered" evidence="1">
    <location>
        <begin position="114"/>
        <end position="201"/>
    </location>
</feature>
<evidence type="ECO:0000256" key="3">
    <source>
        <dbReference type="SAM" id="SignalP"/>
    </source>
</evidence>